<dbReference type="InterPro" id="IPR044135">
    <property type="entry name" value="Met-tRNA-FMT_C"/>
</dbReference>
<dbReference type="EMBL" id="JANRMI010000002">
    <property type="protein sequence ID" value="MDG0815854.1"/>
    <property type="molecule type" value="Genomic_DNA"/>
</dbReference>
<dbReference type="PANTHER" id="PTHR11138">
    <property type="entry name" value="METHIONYL-TRNA FORMYLTRANSFERASE"/>
    <property type="match status" value="1"/>
</dbReference>
<proteinExistence type="inferred from homology"/>
<dbReference type="InterPro" id="IPR005793">
    <property type="entry name" value="Formyl_trans_C"/>
</dbReference>
<keyword evidence="4 5" id="KW-0648">Protein biosynthesis</keyword>
<protein>
    <recommendedName>
        <fullName evidence="2 5">Methionyl-tRNA formyltransferase</fullName>
        <ecNumber evidence="2 5">2.1.2.9</ecNumber>
    </recommendedName>
</protein>
<dbReference type="RefSeq" id="WP_277577333.1">
    <property type="nucleotide sequence ID" value="NZ_JANRMI010000002.1"/>
</dbReference>
<evidence type="ECO:0000256" key="5">
    <source>
        <dbReference type="HAMAP-Rule" id="MF_00182"/>
    </source>
</evidence>
<comment type="catalytic activity">
    <reaction evidence="5">
        <text>L-methionyl-tRNA(fMet) + (6R)-10-formyltetrahydrofolate = N-formyl-L-methionyl-tRNA(fMet) + (6S)-5,6,7,8-tetrahydrofolate + H(+)</text>
        <dbReference type="Rhea" id="RHEA:24380"/>
        <dbReference type="Rhea" id="RHEA-COMP:9952"/>
        <dbReference type="Rhea" id="RHEA-COMP:9953"/>
        <dbReference type="ChEBI" id="CHEBI:15378"/>
        <dbReference type="ChEBI" id="CHEBI:57453"/>
        <dbReference type="ChEBI" id="CHEBI:78530"/>
        <dbReference type="ChEBI" id="CHEBI:78844"/>
        <dbReference type="ChEBI" id="CHEBI:195366"/>
        <dbReference type="EC" id="2.1.2.9"/>
    </reaction>
</comment>
<dbReference type="InterPro" id="IPR041711">
    <property type="entry name" value="Met-tRNA-FMT_N"/>
</dbReference>
<evidence type="ECO:0000313" key="8">
    <source>
        <dbReference type="EMBL" id="MDG0815854.1"/>
    </source>
</evidence>
<dbReference type="HAMAP" id="MF_00182">
    <property type="entry name" value="Formyl_trans"/>
    <property type="match status" value="1"/>
</dbReference>
<dbReference type="SUPFAM" id="SSF53328">
    <property type="entry name" value="Formyltransferase"/>
    <property type="match status" value="1"/>
</dbReference>
<comment type="caution">
    <text evidence="8">The sequence shown here is derived from an EMBL/GenBank/DDBJ whole genome shotgun (WGS) entry which is preliminary data.</text>
</comment>
<gene>
    <name evidence="5 8" type="primary">fmt</name>
    <name evidence="8" type="ORF">NWE73_05745</name>
</gene>
<evidence type="ECO:0000313" key="9">
    <source>
        <dbReference type="Proteomes" id="UP001152321"/>
    </source>
</evidence>
<evidence type="ECO:0000256" key="1">
    <source>
        <dbReference type="ARBA" id="ARBA00010699"/>
    </source>
</evidence>
<evidence type="ECO:0000256" key="4">
    <source>
        <dbReference type="ARBA" id="ARBA00022917"/>
    </source>
</evidence>
<evidence type="ECO:0000259" key="6">
    <source>
        <dbReference type="Pfam" id="PF00551"/>
    </source>
</evidence>
<dbReference type="InterPro" id="IPR036477">
    <property type="entry name" value="Formyl_transf_N_sf"/>
</dbReference>
<dbReference type="GO" id="GO:0004479">
    <property type="term" value="F:methionyl-tRNA formyltransferase activity"/>
    <property type="evidence" value="ECO:0007669"/>
    <property type="project" value="UniProtKB-EC"/>
</dbReference>
<dbReference type="Pfam" id="PF00551">
    <property type="entry name" value="Formyl_trans_N"/>
    <property type="match status" value="1"/>
</dbReference>
<organism evidence="8 9">
    <name type="scientific">Bdellovibrio svalbardensis</name>
    <dbReference type="NCBI Taxonomy" id="2972972"/>
    <lineage>
        <taxon>Bacteria</taxon>
        <taxon>Pseudomonadati</taxon>
        <taxon>Bdellovibrionota</taxon>
        <taxon>Bdellovibrionia</taxon>
        <taxon>Bdellovibrionales</taxon>
        <taxon>Pseudobdellovibrionaceae</taxon>
        <taxon>Bdellovibrio</taxon>
    </lineage>
</organism>
<dbReference type="Proteomes" id="UP001152321">
    <property type="component" value="Unassembled WGS sequence"/>
</dbReference>
<sequence>MSKVRVCFLGTPEFAVTSLKALLADEHFEVVGVVTQPDRPAGRKLQLTPSPVKQLAQAHNLKVLAPESLRKDPSMLQEIRTWGAEVAVVVAFGQILTQEFLDAFRFGCVNVHGSVLPRWRGAAPIQRAIEAGDVESGVTLQKMVKKLDAGDIIGIRKVKITPEMNALDLHDRLAVLGAELLKVELMDYVRGNLAPIPQDESQVTIAPKIEKHESQIDWSTSAKAIDGKIRGFVYGPGTYTLLQGKKLKLHKATPVSGAVTVEPGTVTSVHPDYFSVATGDGILKIYELQPESRTRMSVVDFLKGHNLKVGDKVGV</sequence>
<dbReference type="Gene3D" id="3.40.50.12230">
    <property type="match status" value="1"/>
</dbReference>
<dbReference type="InterPro" id="IPR002376">
    <property type="entry name" value="Formyl_transf_N"/>
</dbReference>
<evidence type="ECO:0000259" key="7">
    <source>
        <dbReference type="Pfam" id="PF02911"/>
    </source>
</evidence>
<dbReference type="PANTHER" id="PTHR11138:SF5">
    <property type="entry name" value="METHIONYL-TRNA FORMYLTRANSFERASE, MITOCHONDRIAL"/>
    <property type="match status" value="1"/>
</dbReference>
<accession>A0ABT6DIV4</accession>
<dbReference type="InterPro" id="IPR001555">
    <property type="entry name" value="GART_AS"/>
</dbReference>
<dbReference type="Pfam" id="PF02911">
    <property type="entry name" value="Formyl_trans_C"/>
    <property type="match status" value="1"/>
</dbReference>
<dbReference type="EC" id="2.1.2.9" evidence="2 5"/>
<dbReference type="SUPFAM" id="SSF50486">
    <property type="entry name" value="FMT C-terminal domain-like"/>
    <property type="match status" value="1"/>
</dbReference>
<feature type="binding site" evidence="5">
    <location>
        <begin position="114"/>
        <end position="117"/>
    </location>
    <ligand>
        <name>(6S)-5,6,7,8-tetrahydrofolate</name>
        <dbReference type="ChEBI" id="CHEBI:57453"/>
    </ligand>
</feature>
<dbReference type="InterPro" id="IPR011034">
    <property type="entry name" value="Formyl_transferase-like_C_sf"/>
</dbReference>
<comment type="function">
    <text evidence="5">Attaches a formyl group to the free amino group of methionyl-tRNA(fMet). The formyl group appears to play a dual role in the initiator identity of N-formylmethionyl-tRNA by promoting its recognition by IF2 and preventing the misappropriation of this tRNA by the elongation apparatus.</text>
</comment>
<reference evidence="8" key="1">
    <citation type="submission" date="2022-08" db="EMBL/GenBank/DDBJ databases">
        <title>Novel Bdellovibrio Species Isolated from Svalbard: Designation Bdellovibrio svalbardensis.</title>
        <authorList>
            <person name="Mitchell R.J."/>
            <person name="Choi S.Y."/>
        </authorList>
    </citation>
    <scope>NUCLEOTIDE SEQUENCE</scope>
    <source>
        <strain evidence="8">PAP01</strain>
    </source>
</reference>
<dbReference type="CDD" id="cd08646">
    <property type="entry name" value="FMT_core_Met-tRNA-FMT_N"/>
    <property type="match status" value="1"/>
</dbReference>
<name>A0ABT6DIV4_9BACT</name>
<comment type="similarity">
    <text evidence="1 5">Belongs to the Fmt family.</text>
</comment>
<dbReference type="NCBIfam" id="TIGR00460">
    <property type="entry name" value="fmt"/>
    <property type="match status" value="1"/>
</dbReference>
<keyword evidence="9" id="KW-1185">Reference proteome</keyword>
<dbReference type="CDD" id="cd08704">
    <property type="entry name" value="Met_tRNA_FMT_C"/>
    <property type="match status" value="1"/>
</dbReference>
<evidence type="ECO:0000256" key="2">
    <source>
        <dbReference type="ARBA" id="ARBA00012261"/>
    </source>
</evidence>
<feature type="domain" description="Formyl transferase C-terminal" evidence="7">
    <location>
        <begin position="208"/>
        <end position="306"/>
    </location>
</feature>
<dbReference type="PROSITE" id="PS00373">
    <property type="entry name" value="GART"/>
    <property type="match status" value="1"/>
</dbReference>
<keyword evidence="3 5" id="KW-0808">Transferase</keyword>
<dbReference type="InterPro" id="IPR005794">
    <property type="entry name" value="Fmt"/>
</dbReference>
<feature type="domain" description="Formyl transferase N-terminal" evidence="6">
    <location>
        <begin position="5"/>
        <end position="180"/>
    </location>
</feature>
<evidence type="ECO:0000256" key="3">
    <source>
        <dbReference type="ARBA" id="ARBA00022679"/>
    </source>
</evidence>